<keyword evidence="1" id="KW-1185">Reference proteome</keyword>
<evidence type="ECO:0000313" key="2">
    <source>
        <dbReference type="RefSeq" id="XP_075076523.1"/>
    </source>
</evidence>
<reference evidence="1" key="1">
    <citation type="journal article" date="2014" name="Nat. Commun.">
        <title>The tobacco genome sequence and its comparison with those of tomato and potato.</title>
        <authorList>
            <person name="Sierro N."/>
            <person name="Battey J.N."/>
            <person name="Ouadi S."/>
            <person name="Bakaher N."/>
            <person name="Bovet L."/>
            <person name="Willig A."/>
            <person name="Goepfert S."/>
            <person name="Peitsch M.C."/>
            <person name="Ivanov N.V."/>
        </authorList>
    </citation>
    <scope>NUCLEOTIDE SEQUENCE [LARGE SCALE GENOMIC DNA]</scope>
</reference>
<protein>
    <submittedName>
        <fullName evidence="2">Uncharacterized protein LOC142163163</fullName>
    </submittedName>
</protein>
<evidence type="ECO:0000313" key="1">
    <source>
        <dbReference type="Proteomes" id="UP000790787"/>
    </source>
</evidence>
<accession>A0AC58RUX7</accession>
<reference evidence="2" key="2">
    <citation type="submission" date="2025-08" db="UniProtKB">
        <authorList>
            <consortium name="RefSeq"/>
        </authorList>
    </citation>
    <scope>IDENTIFICATION</scope>
    <source>
        <tissue evidence="2">Leaf</tissue>
    </source>
</reference>
<organism evidence="1 2">
    <name type="scientific">Nicotiana tabacum</name>
    <name type="common">Common tobacco</name>
    <dbReference type="NCBI Taxonomy" id="4097"/>
    <lineage>
        <taxon>Eukaryota</taxon>
        <taxon>Viridiplantae</taxon>
        <taxon>Streptophyta</taxon>
        <taxon>Embryophyta</taxon>
        <taxon>Tracheophyta</taxon>
        <taxon>Spermatophyta</taxon>
        <taxon>Magnoliopsida</taxon>
        <taxon>eudicotyledons</taxon>
        <taxon>Gunneridae</taxon>
        <taxon>Pentapetalae</taxon>
        <taxon>asterids</taxon>
        <taxon>lamiids</taxon>
        <taxon>Solanales</taxon>
        <taxon>Solanaceae</taxon>
        <taxon>Nicotianoideae</taxon>
        <taxon>Nicotianeae</taxon>
        <taxon>Nicotiana</taxon>
    </lineage>
</organism>
<dbReference type="Proteomes" id="UP000790787">
    <property type="component" value="Chromosome 8"/>
</dbReference>
<gene>
    <name evidence="2" type="primary">LOC142163163</name>
</gene>
<sequence>MGSSLFWYDNWTGLGTLYFLVPPEFGIDEDIQNVNELVDNGSWNVNKLLQTLPEDLAMHIVEKIRPPAMENVIDTPFWMLEPRGHFSVKTAWEYLRRRDNPRIAYKMIWVKGLPFKISFFMWKVWKAKLPLDDFMRRLGYSMPSRCWCCAEPKEESLVHLLFTSRAVTIVWKYFLHRAGISVQDLNFQQAITKCWTAPVVHRLKPIMQALPSCIIWEWPSCTSQLARPIEHDGEVHTTTEI</sequence>
<name>A0AC58RUX7_TOBAC</name>
<proteinExistence type="predicted"/>
<dbReference type="RefSeq" id="XP_075076523.1">
    <property type="nucleotide sequence ID" value="XM_075220422.1"/>
</dbReference>